<evidence type="ECO:0000313" key="2">
    <source>
        <dbReference type="EMBL" id="ACY14614.1"/>
    </source>
</evidence>
<name>D0LG12_HALO1</name>
<organism evidence="2 3">
    <name type="scientific">Haliangium ochraceum (strain DSM 14365 / JCM 11303 / SMP-2)</name>
    <dbReference type="NCBI Taxonomy" id="502025"/>
    <lineage>
        <taxon>Bacteria</taxon>
        <taxon>Pseudomonadati</taxon>
        <taxon>Myxococcota</taxon>
        <taxon>Polyangia</taxon>
        <taxon>Haliangiales</taxon>
        <taxon>Kofleriaceae</taxon>
        <taxon>Haliangium</taxon>
    </lineage>
</organism>
<feature type="compositionally biased region" description="Low complexity" evidence="1">
    <location>
        <begin position="162"/>
        <end position="179"/>
    </location>
</feature>
<dbReference type="STRING" id="502025.Hoch_2069"/>
<feature type="region of interest" description="Disordered" evidence="1">
    <location>
        <begin position="160"/>
        <end position="202"/>
    </location>
</feature>
<proteinExistence type="predicted"/>
<protein>
    <submittedName>
        <fullName evidence="2">Uncharacterized protein</fullName>
    </submittedName>
</protein>
<accession>D0LG12</accession>
<sequence length="202" mass="21537">MGKAWSTTDGSTITDAERTEIKDTIDDAVKNRKGSLFALGLPATHAIEKYRNSGVPVITAAEACLAAGDGFYSDANSIYAANGRRFSVSWWYKKYMYHNEDVVAQRVADYALYAPAEFFAETYTVFYEEAGQPGVSDADYGRLVRNSTWRGWIRSNIHERGQAPAGTGAGASPTPSAGQGEDEGGAVAGGANYGRSSGNPGP</sequence>
<dbReference type="EMBL" id="CP001804">
    <property type="protein sequence ID" value="ACY14614.1"/>
    <property type="molecule type" value="Genomic_DNA"/>
</dbReference>
<dbReference type="Proteomes" id="UP000001880">
    <property type="component" value="Chromosome"/>
</dbReference>
<evidence type="ECO:0000256" key="1">
    <source>
        <dbReference type="SAM" id="MobiDB-lite"/>
    </source>
</evidence>
<keyword evidence="3" id="KW-1185">Reference proteome</keyword>
<reference evidence="2 3" key="1">
    <citation type="journal article" date="2010" name="Stand. Genomic Sci.">
        <title>Complete genome sequence of Haliangium ochraceum type strain (SMP-2).</title>
        <authorList>
            <consortium name="US DOE Joint Genome Institute (JGI-PGF)"/>
            <person name="Ivanova N."/>
            <person name="Daum C."/>
            <person name="Lang E."/>
            <person name="Abt B."/>
            <person name="Kopitz M."/>
            <person name="Saunders E."/>
            <person name="Lapidus A."/>
            <person name="Lucas S."/>
            <person name="Glavina Del Rio T."/>
            <person name="Nolan M."/>
            <person name="Tice H."/>
            <person name="Copeland A."/>
            <person name="Cheng J.F."/>
            <person name="Chen F."/>
            <person name="Bruce D."/>
            <person name="Goodwin L."/>
            <person name="Pitluck S."/>
            <person name="Mavromatis K."/>
            <person name="Pati A."/>
            <person name="Mikhailova N."/>
            <person name="Chen A."/>
            <person name="Palaniappan K."/>
            <person name="Land M."/>
            <person name="Hauser L."/>
            <person name="Chang Y.J."/>
            <person name="Jeffries C.D."/>
            <person name="Detter J.C."/>
            <person name="Brettin T."/>
            <person name="Rohde M."/>
            <person name="Goker M."/>
            <person name="Bristow J."/>
            <person name="Markowitz V."/>
            <person name="Eisen J.A."/>
            <person name="Hugenholtz P."/>
            <person name="Kyrpides N.C."/>
            <person name="Klenk H.P."/>
        </authorList>
    </citation>
    <scope>NUCLEOTIDE SEQUENCE [LARGE SCALE GENOMIC DNA]</scope>
    <source>
        <strain evidence="3">DSM 14365 / CIP 107738 / JCM 11303 / AJ 13395 / SMP-2</strain>
    </source>
</reference>
<evidence type="ECO:0000313" key="3">
    <source>
        <dbReference type="Proteomes" id="UP000001880"/>
    </source>
</evidence>
<dbReference type="HOGENOM" id="CLU_1353059_0_0_7"/>
<gene>
    <name evidence="2" type="ordered locus">Hoch_2069</name>
</gene>
<dbReference type="AlphaFoldDB" id="D0LG12"/>
<dbReference type="RefSeq" id="WP_012827222.1">
    <property type="nucleotide sequence ID" value="NC_013440.1"/>
</dbReference>
<dbReference type="KEGG" id="hoh:Hoch_2069"/>